<dbReference type="PRINTS" id="PR00039">
    <property type="entry name" value="HTHLYSR"/>
</dbReference>
<name>A0A502DS10_9MYCO</name>
<evidence type="ECO:0000313" key="10">
    <source>
        <dbReference type="Proteomes" id="UP000320095"/>
    </source>
</evidence>
<evidence type="ECO:0000256" key="4">
    <source>
        <dbReference type="ARBA" id="ARBA00023159"/>
    </source>
</evidence>
<dbReference type="Proteomes" id="UP000320095">
    <property type="component" value="Unassembled WGS sequence"/>
</dbReference>
<dbReference type="PROSITE" id="PS50931">
    <property type="entry name" value="HTH_LYSR"/>
    <property type="match status" value="1"/>
</dbReference>
<dbReference type="PANTHER" id="PTHR30346">
    <property type="entry name" value="TRANSCRIPTIONAL DUAL REGULATOR HCAR-RELATED"/>
    <property type="match status" value="1"/>
</dbReference>
<dbReference type="InterPro" id="IPR036390">
    <property type="entry name" value="WH_DNA-bd_sf"/>
</dbReference>
<evidence type="ECO:0000256" key="2">
    <source>
        <dbReference type="ARBA" id="ARBA00023015"/>
    </source>
</evidence>
<keyword evidence="3" id="KW-0238">DNA-binding</keyword>
<evidence type="ECO:0000256" key="6">
    <source>
        <dbReference type="ARBA" id="ARBA00040885"/>
    </source>
</evidence>
<reference evidence="9 10" key="1">
    <citation type="journal article" date="2019" name="Environ. Microbiol.">
        <title>Species interactions and distinct microbial communities in high Arctic permafrost affected cryosols are associated with the CH4 and CO2 gas fluxes.</title>
        <authorList>
            <person name="Altshuler I."/>
            <person name="Hamel J."/>
            <person name="Turney S."/>
            <person name="Magnuson E."/>
            <person name="Levesque R."/>
            <person name="Greer C."/>
            <person name="Whyte L.G."/>
        </authorList>
    </citation>
    <scope>NUCLEOTIDE SEQUENCE [LARGE SCALE GENOMIC DNA]</scope>
    <source>
        <strain evidence="9 10">S5.20</strain>
    </source>
</reference>
<dbReference type="GO" id="GO:0003700">
    <property type="term" value="F:DNA-binding transcription factor activity"/>
    <property type="evidence" value="ECO:0007669"/>
    <property type="project" value="InterPro"/>
</dbReference>
<dbReference type="Gene3D" id="1.10.10.10">
    <property type="entry name" value="Winged helix-like DNA-binding domain superfamily/Winged helix DNA-binding domain"/>
    <property type="match status" value="1"/>
</dbReference>
<protein>
    <recommendedName>
        <fullName evidence="6">Probable hydrogen peroxide-inducible genes activator</fullName>
    </recommendedName>
</protein>
<comment type="function">
    <text evidence="7">Required for the induction the katG gene for catalase. Involved in the response to hydrogen peroxide.</text>
</comment>
<accession>A0A502DS10</accession>
<evidence type="ECO:0000256" key="7">
    <source>
        <dbReference type="ARBA" id="ARBA00056658"/>
    </source>
</evidence>
<dbReference type="InterPro" id="IPR036388">
    <property type="entry name" value="WH-like_DNA-bd_sf"/>
</dbReference>
<dbReference type="PANTHER" id="PTHR30346:SF0">
    <property type="entry name" value="HCA OPERON TRANSCRIPTIONAL ACTIVATOR HCAR"/>
    <property type="match status" value="1"/>
</dbReference>
<dbReference type="GO" id="GO:0003677">
    <property type="term" value="F:DNA binding"/>
    <property type="evidence" value="ECO:0007669"/>
    <property type="project" value="UniProtKB-KW"/>
</dbReference>
<evidence type="ECO:0000259" key="8">
    <source>
        <dbReference type="PROSITE" id="PS50931"/>
    </source>
</evidence>
<dbReference type="OrthoDB" id="3176554at2"/>
<evidence type="ECO:0000256" key="3">
    <source>
        <dbReference type="ARBA" id="ARBA00023125"/>
    </source>
</evidence>
<dbReference type="Pfam" id="PF00126">
    <property type="entry name" value="HTH_1"/>
    <property type="match status" value="1"/>
</dbReference>
<keyword evidence="5" id="KW-0804">Transcription</keyword>
<dbReference type="Gene3D" id="3.40.190.10">
    <property type="entry name" value="Periplasmic binding protein-like II"/>
    <property type="match status" value="2"/>
</dbReference>
<dbReference type="AlphaFoldDB" id="A0A502DS10"/>
<sequence length="363" mass="40464">MVRVPTGRARYDDLRRHVGGAAQHHRRTLAWTAARPVGRPRPIIAGRPIDGGLPTSADVTLRQLRYFAVLGEELNYRRAAEKLFITQPALSTAIKQLEHQTGVTLLRRNTRGVTLTESGAAFLPTAVEALRAVDMAIADLIASTKRNRSVRLGYLIGTGADVLFRLVRYFEAAYPEIRVEPREFDFSDPTAGLGDGTTEVAIIRPPVDLPEHRMLILDAEDWVACLPRDHRFAHRTEVAIAELLDDPIVVAPGSAGRWRDYWMAMDARDGTPPTIAAVAATYEEETTTVARGLGISFTSEASARLYNRQGIVYVPIIDRRRNYTALAWHPGRLSNDADSLIRQVRDEWSFEDGQSPERPATFF</sequence>
<comment type="caution">
    <text evidence="9">The sequence shown here is derived from an EMBL/GenBank/DDBJ whole genome shotgun (WGS) entry which is preliminary data.</text>
</comment>
<keyword evidence="10" id="KW-1185">Reference proteome</keyword>
<organism evidence="9 10">
    <name type="scientific">Mycolicibacterium hodleri</name>
    <dbReference type="NCBI Taxonomy" id="49897"/>
    <lineage>
        <taxon>Bacteria</taxon>
        <taxon>Bacillati</taxon>
        <taxon>Actinomycetota</taxon>
        <taxon>Actinomycetes</taxon>
        <taxon>Mycobacteriales</taxon>
        <taxon>Mycobacteriaceae</taxon>
        <taxon>Mycolicibacterium</taxon>
    </lineage>
</organism>
<dbReference type="SUPFAM" id="SSF53850">
    <property type="entry name" value="Periplasmic binding protein-like II"/>
    <property type="match status" value="1"/>
</dbReference>
<dbReference type="InterPro" id="IPR005119">
    <property type="entry name" value="LysR_subst-bd"/>
</dbReference>
<dbReference type="GO" id="GO:0032993">
    <property type="term" value="C:protein-DNA complex"/>
    <property type="evidence" value="ECO:0007669"/>
    <property type="project" value="TreeGrafter"/>
</dbReference>
<evidence type="ECO:0000256" key="1">
    <source>
        <dbReference type="ARBA" id="ARBA00009437"/>
    </source>
</evidence>
<gene>
    <name evidence="9" type="ORF">EAH80_27980</name>
</gene>
<comment type="similarity">
    <text evidence="1">Belongs to the LysR transcriptional regulatory family.</text>
</comment>
<feature type="domain" description="HTH lysR-type" evidence="8">
    <location>
        <begin position="59"/>
        <end position="116"/>
    </location>
</feature>
<evidence type="ECO:0000256" key="5">
    <source>
        <dbReference type="ARBA" id="ARBA00023163"/>
    </source>
</evidence>
<keyword evidence="2" id="KW-0805">Transcription regulation</keyword>
<dbReference type="Pfam" id="PF03466">
    <property type="entry name" value="LysR_substrate"/>
    <property type="match status" value="1"/>
</dbReference>
<dbReference type="CDD" id="cd08414">
    <property type="entry name" value="PBP2_LTTR_aromatics_like"/>
    <property type="match status" value="1"/>
</dbReference>
<dbReference type="SUPFAM" id="SSF46785">
    <property type="entry name" value="Winged helix' DNA-binding domain"/>
    <property type="match status" value="1"/>
</dbReference>
<dbReference type="EMBL" id="RCZG01000019">
    <property type="protein sequence ID" value="TPG28168.1"/>
    <property type="molecule type" value="Genomic_DNA"/>
</dbReference>
<proteinExistence type="inferred from homology"/>
<evidence type="ECO:0000313" key="9">
    <source>
        <dbReference type="EMBL" id="TPG28168.1"/>
    </source>
</evidence>
<dbReference type="FunFam" id="1.10.10.10:FF:000001">
    <property type="entry name" value="LysR family transcriptional regulator"/>
    <property type="match status" value="1"/>
</dbReference>
<dbReference type="InterPro" id="IPR000847">
    <property type="entry name" value="LysR_HTH_N"/>
</dbReference>
<keyword evidence="4" id="KW-0010">Activator</keyword>